<dbReference type="EMBL" id="GBXM01074530">
    <property type="protein sequence ID" value="JAH34047.1"/>
    <property type="molecule type" value="Transcribed_RNA"/>
</dbReference>
<sequence>MSFAVNQTLYTLNSLPLHELSTVHHPIRMRSTLNSGL</sequence>
<reference evidence="1" key="1">
    <citation type="submission" date="2014-11" db="EMBL/GenBank/DDBJ databases">
        <authorList>
            <person name="Amaro Gonzalez C."/>
        </authorList>
    </citation>
    <scope>NUCLEOTIDE SEQUENCE</scope>
</reference>
<dbReference type="EMBL" id="GBXM01093777">
    <property type="protein sequence ID" value="JAH14800.1"/>
    <property type="molecule type" value="Transcribed_RNA"/>
</dbReference>
<reference evidence="1" key="2">
    <citation type="journal article" date="2015" name="Fish Shellfish Immunol.">
        <title>Early steps in the European eel (Anguilla anguilla)-Vibrio vulnificus interaction in the gills: Role of the RtxA13 toxin.</title>
        <authorList>
            <person name="Callol A."/>
            <person name="Pajuelo D."/>
            <person name="Ebbesson L."/>
            <person name="Teles M."/>
            <person name="MacKenzie S."/>
            <person name="Amaro C."/>
        </authorList>
    </citation>
    <scope>NUCLEOTIDE SEQUENCE</scope>
</reference>
<dbReference type="AlphaFoldDB" id="A0A0E9RYS1"/>
<protein>
    <submittedName>
        <fullName evidence="1">Uncharacterized protein</fullName>
    </submittedName>
</protein>
<organism evidence="1">
    <name type="scientific">Anguilla anguilla</name>
    <name type="common">European freshwater eel</name>
    <name type="synonym">Muraena anguilla</name>
    <dbReference type="NCBI Taxonomy" id="7936"/>
    <lineage>
        <taxon>Eukaryota</taxon>
        <taxon>Metazoa</taxon>
        <taxon>Chordata</taxon>
        <taxon>Craniata</taxon>
        <taxon>Vertebrata</taxon>
        <taxon>Euteleostomi</taxon>
        <taxon>Actinopterygii</taxon>
        <taxon>Neopterygii</taxon>
        <taxon>Teleostei</taxon>
        <taxon>Anguilliformes</taxon>
        <taxon>Anguillidae</taxon>
        <taxon>Anguilla</taxon>
    </lineage>
</organism>
<proteinExistence type="predicted"/>
<evidence type="ECO:0000313" key="1">
    <source>
        <dbReference type="EMBL" id="JAH34047.1"/>
    </source>
</evidence>
<accession>A0A0E9RYS1</accession>
<name>A0A0E9RYS1_ANGAN</name>